<organism evidence="1 2">
    <name type="scientific">Candidatus Desulfovibrio kirbyi</name>
    <dbReference type="NCBI Taxonomy" id="2696086"/>
    <lineage>
        <taxon>Bacteria</taxon>
        <taxon>Pseudomonadati</taxon>
        <taxon>Thermodesulfobacteriota</taxon>
        <taxon>Desulfovibrionia</taxon>
        <taxon>Desulfovibrionales</taxon>
        <taxon>Desulfovibrionaceae</taxon>
        <taxon>Desulfovibrio</taxon>
    </lineage>
</organism>
<evidence type="ECO:0000313" key="2">
    <source>
        <dbReference type="Proteomes" id="UP000505077"/>
    </source>
</evidence>
<dbReference type="Proteomes" id="UP000505077">
    <property type="component" value="Unassembled WGS sequence"/>
</dbReference>
<accession>A0A6L2R6I0</accession>
<evidence type="ECO:0000313" key="1">
    <source>
        <dbReference type="EMBL" id="GFH63145.1"/>
    </source>
</evidence>
<gene>
    <name evidence="1" type="primary">rdgC</name>
    <name evidence="1" type="ORF">ZNDK_0916</name>
</gene>
<sequence>MGFSNSSCSFTRFHILDTVPEELWQQIPDRLKRFAFQDIDEIPEVQSHGWVAFGDMLDTSWESAPPQKGAYILFSLRVDTRRIPAGVVKKHLALALREEKKRTPGKAFIARDRKQEIKEQVLLRLRRRFLPVPGTFDTLWHTETHTVWFASTQDNLLDMFAELFLHSFDLHIGQLTPYELASSLLDEESLICLDRLEPTSFTQ</sequence>
<name>A0A6L2R6I0_9BACT</name>
<comment type="caution">
    <text evidence="1">The sequence shown here is derived from an EMBL/GenBank/DDBJ whole genome shotgun (WGS) entry which is preliminary data.</text>
</comment>
<dbReference type="AlphaFoldDB" id="A0A6L2R6I0"/>
<proteinExistence type="predicted"/>
<protein>
    <submittedName>
        <fullName evidence="1">Putative recombination-associated protein RdgC</fullName>
    </submittedName>
</protein>
<dbReference type="GO" id="GO:0006310">
    <property type="term" value="P:DNA recombination"/>
    <property type="evidence" value="ECO:0007669"/>
    <property type="project" value="InterPro"/>
</dbReference>
<dbReference type="EMBL" id="BLLL01000010">
    <property type="protein sequence ID" value="GFH63145.1"/>
    <property type="molecule type" value="Genomic_DNA"/>
</dbReference>
<dbReference type="Pfam" id="PF04381">
    <property type="entry name" value="RdgC"/>
    <property type="match status" value="1"/>
</dbReference>
<reference evidence="1 2" key="1">
    <citation type="journal article" date="2020" name="ISME J.">
        <title>Parallel Reductive Genome Evolution in Desulfovibrio Ectosymbionts Independently Acquired by Trichonympha Protists in the Termite Gut.</title>
        <authorList>
            <person name="Takeuchi M."/>
            <person name="Kuwahara H."/>
            <person name="Murakami T."/>
            <person name="Takahashi K."/>
            <person name="Kajitani R."/>
            <person name="Toyoda A."/>
            <person name="Itoh T."/>
            <person name="Ohkuma M."/>
            <person name="Hongoh Y."/>
        </authorList>
    </citation>
    <scope>NUCLEOTIDE SEQUENCE [LARGE SCALE GENOMIC DNA]</scope>
    <source>
        <strain evidence="1">ZnDsv-02</strain>
    </source>
</reference>
<dbReference type="InterPro" id="IPR007476">
    <property type="entry name" value="RdgC"/>
</dbReference>